<name>A0ABP9FK22_9SPHI</name>
<sequence length="229" mass="26480">MTKYLQLRISVEPSIVGVTNGGCQGWIDEKKYPKKDYLELVTCNDYNVFKSLIKKNETFISLLDKSKITDVIYFGPFLRYCPFMARTPFFETISHFNIDDYFLTDATVNKKGVELVEQYKLFCLSYINKDWIDFKQTTASLNGQITEDKLLHLESYDQYRNSLEKHPLLGLVTVYLNSKFDQSLDLFRLPIGGGGIFISERLATSLFEDRQYSGIELVDHGTQVYCTSK</sequence>
<dbReference type="EMBL" id="BAABJI010000001">
    <property type="protein sequence ID" value="GAA4906130.1"/>
    <property type="molecule type" value="Genomic_DNA"/>
</dbReference>
<comment type="caution">
    <text evidence="1">The sequence shown here is derived from an EMBL/GenBank/DDBJ whole genome shotgun (WGS) entry which is preliminary data.</text>
</comment>
<reference evidence="2" key="1">
    <citation type="journal article" date="2019" name="Int. J. Syst. Evol. Microbiol.">
        <title>The Global Catalogue of Microorganisms (GCM) 10K type strain sequencing project: providing services to taxonomists for standard genome sequencing and annotation.</title>
        <authorList>
            <consortium name="The Broad Institute Genomics Platform"/>
            <consortium name="The Broad Institute Genome Sequencing Center for Infectious Disease"/>
            <person name="Wu L."/>
            <person name="Ma J."/>
        </authorList>
    </citation>
    <scope>NUCLEOTIDE SEQUENCE [LARGE SCALE GENOMIC DNA]</scope>
    <source>
        <strain evidence="2">JCM 18283</strain>
    </source>
</reference>
<keyword evidence="2" id="KW-1185">Reference proteome</keyword>
<accession>A0ABP9FK22</accession>
<evidence type="ECO:0000313" key="1">
    <source>
        <dbReference type="EMBL" id="GAA4906130.1"/>
    </source>
</evidence>
<dbReference type="RefSeq" id="WP_345329423.1">
    <property type="nucleotide sequence ID" value="NZ_BAABJI010000001.1"/>
</dbReference>
<organism evidence="1 2">
    <name type="scientific">Mucilaginibacter defluvii</name>
    <dbReference type="NCBI Taxonomy" id="1196019"/>
    <lineage>
        <taxon>Bacteria</taxon>
        <taxon>Pseudomonadati</taxon>
        <taxon>Bacteroidota</taxon>
        <taxon>Sphingobacteriia</taxon>
        <taxon>Sphingobacteriales</taxon>
        <taxon>Sphingobacteriaceae</taxon>
        <taxon>Mucilaginibacter</taxon>
    </lineage>
</organism>
<gene>
    <name evidence="1" type="ORF">GCM10023313_06030</name>
</gene>
<evidence type="ECO:0000313" key="2">
    <source>
        <dbReference type="Proteomes" id="UP001501436"/>
    </source>
</evidence>
<protein>
    <submittedName>
        <fullName evidence="1">Uncharacterized protein</fullName>
    </submittedName>
</protein>
<dbReference type="Proteomes" id="UP001501436">
    <property type="component" value="Unassembled WGS sequence"/>
</dbReference>
<proteinExistence type="predicted"/>